<dbReference type="PANTHER" id="PTHR13140">
    <property type="entry name" value="MYOSIN"/>
    <property type="match status" value="1"/>
</dbReference>
<feature type="domain" description="TH1" evidence="13">
    <location>
        <begin position="707"/>
        <end position="915"/>
    </location>
</feature>
<dbReference type="Gene3D" id="1.10.10.820">
    <property type="match status" value="1"/>
</dbReference>
<evidence type="ECO:0000313" key="16">
    <source>
        <dbReference type="Proteomes" id="UP000663829"/>
    </source>
</evidence>
<dbReference type="InterPro" id="IPR027417">
    <property type="entry name" value="P-loop_NTPase"/>
</dbReference>
<accession>A0A814L3Z0</accession>
<dbReference type="GO" id="GO:0051015">
    <property type="term" value="F:actin filament binding"/>
    <property type="evidence" value="ECO:0007669"/>
    <property type="project" value="TreeGrafter"/>
</dbReference>
<keyword evidence="6 9" id="KW-0505">Motor protein</keyword>
<evidence type="ECO:0000256" key="6">
    <source>
        <dbReference type="ARBA" id="ARBA00023175"/>
    </source>
</evidence>
<feature type="non-terminal residue" evidence="14">
    <location>
        <position position="1"/>
    </location>
</feature>
<dbReference type="InterPro" id="IPR001609">
    <property type="entry name" value="Myosin_head_motor_dom-like"/>
</dbReference>
<dbReference type="GO" id="GO:0006897">
    <property type="term" value="P:endocytosis"/>
    <property type="evidence" value="ECO:0007669"/>
    <property type="project" value="TreeGrafter"/>
</dbReference>
<feature type="domain" description="Myosin motor" evidence="12">
    <location>
        <begin position="32"/>
        <end position="669"/>
    </location>
</feature>
<evidence type="ECO:0000313" key="15">
    <source>
        <dbReference type="EMBL" id="CAF3829164.1"/>
    </source>
</evidence>
<dbReference type="Gene3D" id="3.40.850.10">
    <property type="entry name" value="Kinesin motor domain"/>
    <property type="match status" value="1"/>
</dbReference>
<dbReference type="InterPro" id="IPR036028">
    <property type="entry name" value="SH3-like_dom_sf"/>
</dbReference>
<evidence type="ECO:0000256" key="10">
    <source>
        <dbReference type="SAM" id="MobiDB-lite"/>
    </source>
</evidence>
<dbReference type="SMART" id="SM00326">
    <property type="entry name" value="SH3"/>
    <property type="match status" value="1"/>
</dbReference>
<dbReference type="Pfam" id="PF14604">
    <property type="entry name" value="SH3_9"/>
    <property type="match status" value="1"/>
</dbReference>
<dbReference type="Gene3D" id="1.20.5.4820">
    <property type="match status" value="1"/>
</dbReference>
<dbReference type="GO" id="GO:0007015">
    <property type="term" value="P:actin filament organization"/>
    <property type="evidence" value="ECO:0007669"/>
    <property type="project" value="TreeGrafter"/>
</dbReference>
<keyword evidence="7 9" id="KW-0009">Actin-binding</keyword>
<dbReference type="GO" id="GO:0016459">
    <property type="term" value="C:myosin complex"/>
    <property type="evidence" value="ECO:0007669"/>
    <property type="project" value="UniProtKB-KW"/>
</dbReference>
<evidence type="ECO:0000256" key="1">
    <source>
        <dbReference type="ARBA" id="ARBA00008314"/>
    </source>
</evidence>
<keyword evidence="2 8" id="KW-0728">SH3 domain</keyword>
<dbReference type="PRINTS" id="PR00193">
    <property type="entry name" value="MYOSINHEAVY"/>
</dbReference>
<dbReference type="FunFam" id="1.10.10.820:FF:000001">
    <property type="entry name" value="Myosin heavy chain"/>
    <property type="match status" value="1"/>
</dbReference>
<comment type="caution">
    <text evidence="14">The sequence shown here is derived from an EMBL/GenBank/DDBJ whole genome shotgun (WGS) entry which is preliminary data.</text>
</comment>
<dbReference type="InterPro" id="IPR036961">
    <property type="entry name" value="Kinesin_motor_dom_sf"/>
</dbReference>
<dbReference type="Pfam" id="PF00063">
    <property type="entry name" value="Myosin_head"/>
    <property type="match status" value="1"/>
</dbReference>
<dbReference type="Gene3D" id="1.20.58.530">
    <property type="match status" value="1"/>
</dbReference>
<evidence type="ECO:0000256" key="9">
    <source>
        <dbReference type="PROSITE-ProRule" id="PRU00782"/>
    </source>
</evidence>
<organism evidence="14 16">
    <name type="scientific">Didymodactylos carnosus</name>
    <dbReference type="NCBI Taxonomy" id="1234261"/>
    <lineage>
        <taxon>Eukaryota</taxon>
        <taxon>Metazoa</taxon>
        <taxon>Spiralia</taxon>
        <taxon>Gnathifera</taxon>
        <taxon>Rotifera</taxon>
        <taxon>Eurotatoria</taxon>
        <taxon>Bdelloidea</taxon>
        <taxon>Philodinida</taxon>
        <taxon>Philodinidae</taxon>
        <taxon>Didymodactylos</taxon>
    </lineage>
</organism>
<evidence type="ECO:0000256" key="4">
    <source>
        <dbReference type="ARBA" id="ARBA00022840"/>
    </source>
</evidence>
<keyword evidence="3 9" id="KW-0547">Nucleotide-binding</keyword>
<dbReference type="GO" id="GO:0005737">
    <property type="term" value="C:cytoplasm"/>
    <property type="evidence" value="ECO:0007669"/>
    <property type="project" value="TreeGrafter"/>
</dbReference>
<dbReference type="FunFam" id="1.20.58.530:FF:000007">
    <property type="entry name" value="Myosin IE"/>
    <property type="match status" value="1"/>
</dbReference>
<dbReference type="InterPro" id="IPR010926">
    <property type="entry name" value="Myosin_TH1"/>
</dbReference>
<dbReference type="InterPro" id="IPR001452">
    <property type="entry name" value="SH3_domain"/>
</dbReference>
<evidence type="ECO:0000313" key="14">
    <source>
        <dbReference type="EMBL" id="CAF1060811.1"/>
    </source>
</evidence>
<evidence type="ECO:0000256" key="7">
    <source>
        <dbReference type="ARBA" id="ARBA00023203"/>
    </source>
</evidence>
<feature type="compositionally biased region" description="Polar residues" evidence="10">
    <location>
        <begin position="952"/>
        <end position="965"/>
    </location>
</feature>
<dbReference type="OrthoDB" id="6108017at2759"/>
<evidence type="ECO:0000259" key="12">
    <source>
        <dbReference type="PROSITE" id="PS51456"/>
    </source>
</evidence>
<dbReference type="SUPFAM" id="SSF50044">
    <property type="entry name" value="SH3-domain"/>
    <property type="match status" value="1"/>
</dbReference>
<dbReference type="EMBL" id="CAJOBC010004473">
    <property type="protein sequence ID" value="CAF3829164.1"/>
    <property type="molecule type" value="Genomic_DNA"/>
</dbReference>
<proteinExistence type="inferred from homology"/>
<evidence type="ECO:0000259" key="13">
    <source>
        <dbReference type="PROSITE" id="PS51757"/>
    </source>
</evidence>
<evidence type="ECO:0000256" key="8">
    <source>
        <dbReference type="PROSITE-ProRule" id="PRU00192"/>
    </source>
</evidence>
<evidence type="ECO:0000256" key="2">
    <source>
        <dbReference type="ARBA" id="ARBA00022443"/>
    </source>
</evidence>
<feature type="binding site" evidence="9">
    <location>
        <begin position="94"/>
        <end position="101"/>
    </location>
    <ligand>
        <name>ATP</name>
        <dbReference type="ChEBI" id="CHEBI:30616"/>
    </ligand>
</feature>
<protein>
    <submittedName>
        <fullName evidence="14">Uncharacterized protein</fullName>
    </submittedName>
</protein>
<dbReference type="PROSITE" id="PS50002">
    <property type="entry name" value="SH3"/>
    <property type="match status" value="1"/>
</dbReference>
<feature type="domain" description="SH3" evidence="11">
    <location>
        <begin position="982"/>
        <end position="1040"/>
    </location>
</feature>
<dbReference type="PROSITE" id="PS51757">
    <property type="entry name" value="TH1"/>
    <property type="match status" value="1"/>
</dbReference>
<dbReference type="Proteomes" id="UP000663829">
    <property type="component" value="Unassembled WGS sequence"/>
</dbReference>
<feature type="compositionally biased region" description="Polar residues" evidence="10">
    <location>
        <begin position="930"/>
        <end position="944"/>
    </location>
</feature>
<keyword evidence="5 9" id="KW-0518">Myosin</keyword>
<feature type="region of interest" description="Actin-binding" evidence="9">
    <location>
        <begin position="546"/>
        <end position="568"/>
    </location>
</feature>
<dbReference type="Proteomes" id="UP000681722">
    <property type="component" value="Unassembled WGS sequence"/>
</dbReference>
<dbReference type="GO" id="GO:0005886">
    <property type="term" value="C:plasma membrane"/>
    <property type="evidence" value="ECO:0007669"/>
    <property type="project" value="TreeGrafter"/>
</dbReference>
<evidence type="ECO:0000256" key="5">
    <source>
        <dbReference type="ARBA" id="ARBA00023123"/>
    </source>
</evidence>
<dbReference type="Gene3D" id="1.20.120.720">
    <property type="entry name" value="Myosin VI head, motor domain, U50 subdomain"/>
    <property type="match status" value="1"/>
</dbReference>
<dbReference type="PANTHER" id="PTHR13140:SF729">
    <property type="entry name" value="UNCONVENTIONAL MYOSIN-IE"/>
    <property type="match status" value="1"/>
</dbReference>
<dbReference type="SUPFAM" id="SSF52540">
    <property type="entry name" value="P-loop containing nucleoside triphosphate hydrolases"/>
    <property type="match status" value="1"/>
</dbReference>
<feature type="region of interest" description="Disordered" evidence="10">
    <location>
        <begin position="930"/>
        <end position="983"/>
    </location>
</feature>
<keyword evidence="16" id="KW-1185">Reference proteome</keyword>
<evidence type="ECO:0000259" key="11">
    <source>
        <dbReference type="PROSITE" id="PS50002"/>
    </source>
</evidence>
<reference evidence="14" key="1">
    <citation type="submission" date="2021-02" db="EMBL/GenBank/DDBJ databases">
        <authorList>
            <person name="Nowell W R."/>
        </authorList>
    </citation>
    <scope>NUCLEOTIDE SEQUENCE</scope>
</reference>
<dbReference type="GO" id="GO:0005524">
    <property type="term" value="F:ATP binding"/>
    <property type="evidence" value="ECO:0007669"/>
    <property type="project" value="UniProtKB-UniRule"/>
</dbReference>
<evidence type="ECO:0000256" key="3">
    <source>
        <dbReference type="ARBA" id="ARBA00022741"/>
    </source>
</evidence>
<dbReference type="Pfam" id="PF06017">
    <property type="entry name" value="Myosin_TH1"/>
    <property type="match status" value="1"/>
</dbReference>
<dbReference type="AlphaFoldDB" id="A0A814L3Z0"/>
<keyword evidence="4 9" id="KW-0067">ATP-binding</keyword>
<sequence length="1040" mass="119937">VKLPQLFAALIKMAKYDFSRDRERRAGFDDMTYIGHVLIAVNPYKSVDYCRDTYMEKYRGATQMDNAPHIFAVAEDMYSNMLIDNEKQCVIISGESGAGKTVSAKFIMGYIAEVSGGGQNVKTIKEVILQSTPLLEAFGNAKTIRNDNSSRFGKYVEIRFSRGGEPYGGVISNFLLEKSRVVFQAENERNFHIFYQLLSNKDFRQQYSLSPDLRFQYINNIDSFRVAKIDDTKDMLDTQRAMNIIGLSKEIQSDIFMLLAGILHLGNVQFGDKNNYATVLYDRDLQPPCTYFGIQLDYLKTKLISKRLEFKEHQENKMVDQAFTVEKAIFTRDALAKSIYSRIFDYLIQSVNQAMYTKTDTDLSIGILDIYGFEIFKKNSFEQFCINFVNEKLQQIFIELTLKAEQEEYKRENIQWIPIKYFNNIVVCDLFEAKQPPGMFLLLDDVCASSHATTERVDKSFLHKLTGIPSQYLMVSEPCFTVRHYAGEVQYNADQFCEKNRDILNIDLIEMMKTSTKPFVASLFPEQTAQIKARPSTAGTKIRNQANLLVDKLMKCQPHYVRCIKPNDTQSSNVWDSSNVVDQVKYLGLVANIEVRKAGFVYRREFNKFLNRYAILTKQTWPKWNGNMKDGIMHIIDQIHIDRKEVQMGVTKVFIKSPESLHLLEDMRLRRFDNYARIIQKAMKRFCAVRVYQRQREQATDLLYDKKERNARSLDRDYLGDYCNLHLRPDLQKLVPRNEKNEFSSYLYKYDRRFRRQGRYLIVTNQAIYLIDEECVKVGNAKSGTVQSKGGRQQEGFMLRYIVKRRIPLETITEIKMSEYRDNFFLLCVSNDYASLLELSSKTECCSIISKNYMKKTNRTLNISFGQGFDYTVKKQKLSAGGTRSLKFLHAATNALLGTSHIDTNKLKKATDMPRNYDVKINGKTMTVMVSSGLPKNSRPNQANAERPQGLQFKSQNNLTKNGKSASCPPIKPPRPLASKQPKQKRLLTLYDFTARSADELSFPADVELLLVDNSDSTWWKAEYKGLVGVVPSNYVEIIN</sequence>
<dbReference type="GO" id="GO:0005902">
    <property type="term" value="C:microvillus"/>
    <property type="evidence" value="ECO:0007669"/>
    <property type="project" value="TreeGrafter"/>
</dbReference>
<dbReference type="SMART" id="SM00242">
    <property type="entry name" value="MYSc"/>
    <property type="match status" value="1"/>
</dbReference>
<dbReference type="Gene3D" id="2.30.30.40">
    <property type="entry name" value="SH3 Domains"/>
    <property type="match status" value="1"/>
</dbReference>
<name>A0A814L3Z0_9BILA</name>
<dbReference type="EMBL" id="CAJNOQ010004473">
    <property type="protein sequence ID" value="CAF1060811.1"/>
    <property type="molecule type" value="Genomic_DNA"/>
</dbReference>
<comment type="similarity">
    <text evidence="1 9">Belongs to the TRAFAC class myosin-kinesin ATPase superfamily. Myosin family.</text>
</comment>
<dbReference type="GO" id="GO:0000146">
    <property type="term" value="F:microfilament motor activity"/>
    <property type="evidence" value="ECO:0007669"/>
    <property type="project" value="TreeGrafter"/>
</dbReference>
<gene>
    <name evidence="14" type="ORF">GPM918_LOCUS16768</name>
    <name evidence="15" type="ORF">SRO942_LOCUS16767</name>
</gene>
<dbReference type="PROSITE" id="PS51456">
    <property type="entry name" value="MYOSIN_MOTOR"/>
    <property type="match status" value="1"/>
</dbReference>